<dbReference type="NCBIfam" id="TIGR04407">
    <property type="entry name" value="LptF_YjgP"/>
    <property type="match status" value="1"/>
</dbReference>
<protein>
    <recommendedName>
        <fullName evidence="2">Lipopolysaccharide export system permease protein LptF</fullName>
    </recommendedName>
</protein>
<keyword evidence="11" id="KW-1185">Reference proteome</keyword>
<evidence type="ECO:0000313" key="11">
    <source>
        <dbReference type="Proteomes" id="UP000285575"/>
    </source>
</evidence>
<evidence type="ECO:0000313" key="10">
    <source>
        <dbReference type="EMBL" id="RVU46421.1"/>
    </source>
</evidence>
<reference evidence="10 11" key="1">
    <citation type="submission" date="2019-01" db="EMBL/GenBank/DDBJ databases">
        <authorList>
            <person name="Chen W.-M."/>
        </authorList>
    </citation>
    <scope>NUCLEOTIDE SEQUENCE [LARGE SCALE GENOMIC DNA]</scope>
    <source>
        <strain evidence="10 11">KYPY4</strain>
    </source>
</reference>
<keyword evidence="3" id="KW-0813">Transport</keyword>
<dbReference type="InterPro" id="IPR005495">
    <property type="entry name" value="LptG/LptF_permease"/>
</dbReference>
<evidence type="ECO:0000256" key="2">
    <source>
        <dbReference type="ARBA" id="ARBA00014213"/>
    </source>
</evidence>
<feature type="transmembrane region" description="Helical" evidence="9">
    <location>
        <begin position="298"/>
        <end position="318"/>
    </location>
</feature>
<evidence type="ECO:0000256" key="4">
    <source>
        <dbReference type="ARBA" id="ARBA00022475"/>
    </source>
</evidence>
<evidence type="ECO:0000256" key="6">
    <source>
        <dbReference type="ARBA" id="ARBA00022692"/>
    </source>
</evidence>
<dbReference type="Proteomes" id="UP000285575">
    <property type="component" value="Unassembled WGS sequence"/>
</dbReference>
<keyword evidence="6 9" id="KW-0812">Transmembrane</keyword>
<dbReference type="GO" id="GO:0043190">
    <property type="term" value="C:ATP-binding cassette (ABC) transporter complex"/>
    <property type="evidence" value="ECO:0007669"/>
    <property type="project" value="InterPro"/>
</dbReference>
<evidence type="ECO:0000256" key="5">
    <source>
        <dbReference type="ARBA" id="ARBA00022519"/>
    </source>
</evidence>
<evidence type="ECO:0000256" key="9">
    <source>
        <dbReference type="SAM" id="Phobius"/>
    </source>
</evidence>
<feature type="transmembrane region" description="Helical" evidence="9">
    <location>
        <begin position="12"/>
        <end position="32"/>
    </location>
</feature>
<feature type="transmembrane region" description="Helical" evidence="9">
    <location>
        <begin position="324"/>
        <end position="347"/>
    </location>
</feature>
<evidence type="ECO:0000256" key="8">
    <source>
        <dbReference type="ARBA" id="ARBA00023136"/>
    </source>
</evidence>
<organism evidence="10 11">
    <name type="scientific">Rubrivivax rivuli</name>
    <dbReference type="NCBI Taxonomy" id="1862385"/>
    <lineage>
        <taxon>Bacteria</taxon>
        <taxon>Pseudomonadati</taxon>
        <taxon>Pseudomonadota</taxon>
        <taxon>Betaproteobacteria</taxon>
        <taxon>Burkholderiales</taxon>
        <taxon>Sphaerotilaceae</taxon>
        <taxon>Rubrivivax</taxon>
    </lineage>
</organism>
<dbReference type="PANTHER" id="PTHR33529">
    <property type="entry name" value="SLR0882 PROTEIN-RELATED"/>
    <property type="match status" value="1"/>
</dbReference>
<feature type="transmembrane region" description="Helical" evidence="9">
    <location>
        <begin position="101"/>
        <end position="123"/>
    </location>
</feature>
<dbReference type="GO" id="GO:0015920">
    <property type="term" value="P:lipopolysaccharide transport"/>
    <property type="evidence" value="ECO:0007669"/>
    <property type="project" value="TreeGrafter"/>
</dbReference>
<dbReference type="OrthoDB" id="9778062at2"/>
<keyword evidence="8 9" id="KW-0472">Membrane</keyword>
<keyword evidence="5" id="KW-0997">Cell inner membrane</keyword>
<accession>A0A437RI42</accession>
<dbReference type="EMBL" id="SACR01000003">
    <property type="protein sequence ID" value="RVU46421.1"/>
    <property type="molecule type" value="Genomic_DNA"/>
</dbReference>
<dbReference type="GO" id="GO:0055085">
    <property type="term" value="P:transmembrane transport"/>
    <property type="evidence" value="ECO:0007669"/>
    <property type="project" value="InterPro"/>
</dbReference>
<gene>
    <name evidence="10" type="primary">lptF</name>
    <name evidence="10" type="ORF">EOE66_11355</name>
</gene>
<dbReference type="RefSeq" id="WP_128228781.1">
    <property type="nucleotide sequence ID" value="NZ_SACR01000003.1"/>
</dbReference>
<proteinExistence type="predicted"/>
<dbReference type="AlphaFoldDB" id="A0A437RI42"/>
<dbReference type="InterPro" id="IPR030922">
    <property type="entry name" value="LptF"/>
</dbReference>
<sequence length="372" mass="41000">MLFDSTVRRELARGFGATLVVILTIVLTMFLIRTVGQAASGAVAPQDVVLLLGYVALGHLPTMMALSLFIAVVVTLGRMYRDSEMVIWFASGVSLSRFVRPVLRTATPVLLVIAVLILVVWPWGNRNSLELRDRYQQRSDLSRVTPGVFQTSSDGRRVFFIERESTDALHARNVFILSRQDNSESVTSARAGRLESSDDARYLVLERGQRNDTDTQSGERTLSSFETYRVLAGERAVRSAESRPPRAVRTIELVRQPTPRHQGELTWRFGLLLGAANLILLGIGLAATNPRRASNWNLLFALMAFVVYYNLITFSQAWVSSGRLGMGTALALLHGSAFAAALALLWWRDHAAVFSLRRSTAPRAAVAQGAAA</sequence>
<evidence type="ECO:0000256" key="1">
    <source>
        <dbReference type="ARBA" id="ARBA00004429"/>
    </source>
</evidence>
<keyword evidence="4" id="KW-1003">Cell membrane</keyword>
<evidence type="ECO:0000256" key="7">
    <source>
        <dbReference type="ARBA" id="ARBA00022989"/>
    </source>
</evidence>
<comment type="caution">
    <text evidence="10">The sequence shown here is derived from an EMBL/GenBank/DDBJ whole genome shotgun (WGS) entry which is preliminary data.</text>
</comment>
<dbReference type="PANTHER" id="PTHR33529:SF7">
    <property type="entry name" value="LIPOPOLYSACCHARIDE EXPORT SYSTEM PERMEASE PROTEIN LPTF"/>
    <property type="match status" value="1"/>
</dbReference>
<feature type="transmembrane region" description="Helical" evidence="9">
    <location>
        <begin position="52"/>
        <end position="80"/>
    </location>
</feature>
<name>A0A437RI42_9BURK</name>
<dbReference type="Pfam" id="PF03739">
    <property type="entry name" value="LptF_LptG"/>
    <property type="match status" value="1"/>
</dbReference>
<comment type="subcellular location">
    <subcellularLocation>
        <location evidence="1">Cell inner membrane</location>
        <topology evidence="1">Multi-pass membrane protein</topology>
    </subcellularLocation>
</comment>
<keyword evidence="7 9" id="KW-1133">Transmembrane helix</keyword>
<evidence type="ECO:0000256" key="3">
    <source>
        <dbReference type="ARBA" id="ARBA00022448"/>
    </source>
</evidence>
<feature type="transmembrane region" description="Helical" evidence="9">
    <location>
        <begin position="265"/>
        <end position="286"/>
    </location>
</feature>